<feature type="compositionally biased region" description="Low complexity" evidence="1">
    <location>
        <begin position="68"/>
        <end position="86"/>
    </location>
</feature>
<organism evidence="2 3">
    <name type="scientific">Kwoniella dendrophila CBS 6074</name>
    <dbReference type="NCBI Taxonomy" id="1295534"/>
    <lineage>
        <taxon>Eukaryota</taxon>
        <taxon>Fungi</taxon>
        <taxon>Dikarya</taxon>
        <taxon>Basidiomycota</taxon>
        <taxon>Agaricomycotina</taxon>
        <taxon>Tremellomycetes</taxon>
        <taxon>Tremellales</taxon>
        <taxon>Cryptococcaceae</taxon>
        <taxon>Kwoniella</taxon>
    </lineage>
</organism>
<evidence type="ECO:0000313" key="3">
    <source>
        <dbReference type="Proteomes" id="UP001355207"/>
    </source>
</evidence>
<name>A0AAX4JIJ0_9TREE</name>
<feature type="compositionally biased region" description="Polar residues" evidence="1">
    <location>
        <begin position="1"/>
        <end position="20"/>
    </location>
</feature>
<accession>A0AAX4JIJ0</accession>
<feature type="region of interest" description="Disordered" evidence="1">
    <location>
        <begin position="1"/>
        <end position="120"/>
    </location>
</feature>
<proteinExistence type="predicted"/>
<dbReference type="AlphaFoldDB" id="A0AAX4JIJ0"/>
<dbReference type="EMBL" id="CP144098">
    <property type="protein sequence ID" value="WWC85292.1"/>
    <property type="molecule type" value="Genomic_DNA"/>
</dbReference>
<feature type="compositionally biased region" description="Low complexity" evidence="1">
    <location>
        <begin position="21"/>
        <end position="48"/>
    </location>
</feature>
<gene>
    <name evidence="2" type="ORF">L201_000154</name>
</gene>
<feature type="region of interest" description="Disordered" evidence="1">
    <location>
        <begin position="152"/>
        <end position="223"/>
    </location>
</feature>
<sequence>MSQDSTSATRSNTKTTLSNGSSTPKISRLPSSSSSTAQSSSPTQPSITRELESDSRVSLKVSLKRPASSIHNSSSPPSSSSSLLNSDRLSKKTTSNFYRDSSIRGLVRTHMPSITKPKPKTYNTELEELLFKDKPVKIGRPEITAAVVPKPRPRVTVTKPSCPAKNKKSNTSASVSSLAKEKLVSRNPEPTHMVIDLTNEDGASKAPERNAQCTKSSRRSRAS</sequence>
<dbReference type="Proteomes" id="UP001355207">
    <property type="component" value="Chromosome 1"/>
</dbReference>
<evidence type="ECO:0000256" key="1">
    <source>
        <dbReference type="SAM" id="MobiDB-lite"/>
    </source>
</evidence>
<reference evidence="2 3" key="1">
    <citation type="submission" date="2024-01" db="EMBL/GenBank/DDBJ databases">
        <title>Comparative genomics of Cryptococcus and Kwoniella reveals pathogenesis evolution and contrasting modes of karyotype evolution via chromosome fusion or intercentromeric recombination.</title>
        <authorList>
            <person name="Coelho M.A."/>
            <person name="David-Palma M."/>
            <person name="Shea T."/>
            <person name="Bowers K."/>
            <person name="McGinley-Smith S."/>
            <person name="Mohammad A.W."/>
            <person name="Gnirke A."/>
            <person name="Yurkov A.M."/>
            <person name="Nowrousian M."/>
            <person name="Sun S."/>
            <person name="Cuomo C.A."/>
            <person name="Heitman J."/>
        </authorList>
    </citation>
    <scope>NUCLEOTIDE SEQUENCE [LARGE SCALE GENOMIC DNA]</scope>
    <source>
        <strain evidence="2 3">CBS 6074</strain>
    </source>
</reference>
<dbReference type="GeneID" id="91090826"/>
<dbReference type="RefSeq" id="XP_066072055.1">
    <property type="nucleotide sequence ID" value="XM_066215958.1"/>
</dbReference>
<evidence type="ECO:0000313" key="2">
    <source>
        <dbReference type="EMBL" id="WWC85292.1"/>
    </source>
</evidence>
<protein>
    <submittedName>
        <fullName evidence="2">Uncharacterized protein</fullName>
    </submittedName>
</protein>
<keyword evidence="3" id="KW-1185">Reference proteome</keyword>